<evidence type="ECO:0000313" key="1">
    <source>
        <dbReference type="EMBL" id="MBO7745699.1"/>
    </source>
</evidence>
<evidence type="ECO:0000313" key="2">
    <source>
        <dbReference type="Proteomes" id="UP000670947"/>
    </source>
</evidence>
<gene>
    <name evidence="1" type="ORF">I8J29_15920</name>
</gene>
<organism evidence="1 2">
    <name type="scientific">Paenibacillus artemisiicola</name>
    <dbReference type="NCBI Taxonomy" id="1172618"/>
    <lineage>
        <taxon>Bacteria</taxon>
        <taxon>Bacillati</taxon>
        <taxon>Bacillota</taxon>
        <taxon>Bacilli</taxon>
        <taxon>Bacillales</taxon>
        <taxon>Paenibacillaceae</taxon>
        <taxon>Paenibacillus</taxon>
    </lineage>
</organism>
<dbReference type="RefSeq" id="WP_208848526.1">
    <property type="nucleotide sequence ID" value="NZ_JAGGDJ010000011.1"/>
</dbReference>
<keyword evidence="2" id="KW-1185">Reference proteome</keyword>
<proteinExistence type="predicted"/>
<name>A0ABS3WBL5_9BACL</name>
<dbReference type="EMBL" id="JAGGDJ010000011">
    <property type="protein sequence ID" value="MBO7745699.1"/>
    <property type="molecule type" value="Genomic_DNA"/>
</dbReference>
<reference evidence="1 2" key="1">
    <citation type="submission" date="2021-03" db="EMBL/GenBank/DDBJ databases">
        <title>Paenibacillus artemisicola MWE-103 whole genome sequence.</title>
        <authorList>
            <person name="Ham Y.J."/>
        </authorList>
    </citation>
    <scope>NUCLEOTIDE SEQUENCE [LARGE SCALE GENOMIC DNA]</scope>
    <source>
        <strain evidence="1 2">MWE-103</strain>
    </source>
</reference>
<sequence length="194" mass="20870">MATIVKIRAGVFVGGVHWLPAVRDPETGLAYEEAGDARESTPHAAHAGRSRAEQEVVVDFAKRKLFRFADTGETIIRETGADGVSVKRQAKPSADGIVAEDESWEAAAVSFTMRASIGNPLRPDAPAAGYAVRVTVRGEDGAVELRGGHDGFPCYEFYKQVDFGEFELLHLHDYREAGTAAPTGGTAVRVERSL</sequence>
<dbReference type="Proteomes" id="UP000670947">
    <property type="component" value="Unassembled WGS sequence"/>
</dbReference>
<dbReference type="InterPro" id="IPR021631">
    <property type="entry name" value="DUF3238"/>
</dbReference>
<dbReference type="Pfam" id="PF11579">
    <property type="entry name" value="DUF3238"/>
    <property type="match status" value="1"/>
</dbReference>
<protein>
    <submittedName>
        <fullName evidence="1">DUF3238 domain-containing protein</fullName>
    </submittedName>
</protein>
<accession>A0ABS3WBL5</accession>
<comment type="caution">
    <text evidence="1">The sequence shown here is derived from an EMBL/GenBank/DDBJ whole genome shotgun (WGS) entry which is preliminary data.</text>
</comment>